<keyword evidence="2" id="KW-0040">ANK repeat</keyword>
<dbReference type="InterPro" id="IPR056884">
    <property type="entry name" value="NPHP3-like_N"/>
</dbReference>
<feature type="repeat" description="ANK" evidence="2">
    <location>
        <begin position="745"/>
        <end position="777"/>
    </location>
</feature>
<dbReference type="Proteomes" id="UP000620124">
    <property type="component" value="Unassembled WGS sequence"/>
</dbReference>
<dbReference type="OrthoDB" id="7464126at2759"/>
<accession>A0A8H6XVA5</accession>
<comment type="caution">
    <text evidence="5">The sequence shown here is derived from an EMBL/GenBank/DDBJ whole genome shotgun (WGS) entry which is preliminary data.</text>
</comment>
<dbReference type="Gene3D" id="3.40.50.300">
    <property type="entry name" value="P-loop containing nucleotide triphosphate hydrolases"/>
    <property type="match status" value="1"/>
</dbReference>
<dbReference type="AlphaFoldDB" id="A0A8H6XVA5"/>
<feature type="repeat" description="ANK" evidence="2">
    <location>
        <begin position="612"/>
        <end position="644"/>
    </location>
</feature>
<protein>
    <submittedName>
        <fullName evidence="5">Ankyrin repeat-containing protein</fullName>
    </submittedName>
</protein>
<dbReference type="PANTHER" id="PTHR10039">
    <property type="entry name" value="AMELOGENIN"/>
    <property type="match status" value="1"/>
</dbReference>
<evidence type="ECO:0000313" key="5">
    <source>
        <dbReference type="EMBL" id="KAF7347221.1"/>
    </source>
</evidence>
<dbReference type="Pfam" id="PF22939">
    <property type="entry name" value="WHD_GPIID"/>
    <property type="match status" value="1"/>
</dbReference>
<dbReference type="InterPro" id="IPR002110">
    <property type="entry name" value="Ankyrin_rpt"/>
</dbReference>
<evidence type="ECO:0000256" key="2">
    <source>
        <dbReference type="PROSITE-ProRule" id="PRU00023"/>
    </source>
</evidence>
<feature type="domain" description="Nephrocystin 3-like N-terminal" evidence="4">
    <location>
        <begin position="125"/>
        <end position="284"/>
    </location>
</feature>
<dbReference type="InterPro" id="IPR036770">
    <property type="entry name" value="Ankyrin_rpt-contain_sf"/>
</dbReference>
<sequence length="858" mass="96002">MSTVAHFTEELQPTDGGRLSKFNKRLAWTLWNKQETKRHLEELERIKGLLNMWLAVDIWDVGQQLQNDHTEQRLDHDRILTSVKDAARDQKQHHDAAKREKIIEWMSPLNFFQRQADIFSTLQPGTGEWLLADSRFQDWLSGFGKILWCRGMPGSGKTVLASLVINHLEARFSNDGIGVACIYLNHKESETQSLTNLLAGIWRQLVLHKCIPDVVENLYERHRERQTRPSLDDFVGTVNFAVAQYSKVHLVVDALDEYPEVQRNLLLEYLATMGCGVNLMITSRPHISLDGSFPNFKMQTLEIRATEDDIRKYTHVHILRSPRLSKHARARPELCDEIETKIISNVQGMFLLAKLHIESLTTKNTVKAVWEALQHLPKDLKLTYDEIMERIDRQNEEDRQLAHLALTWVANAKRPLSVAELREALAIEPGAASLDNDNLLDLDIIISVCAGLITVDVSTVRLIHYTTQQYLDSIQADRFPDAQTEITSRCLTYMSFKEFSALPGYWEGIGSHKLIQQHPLLLYAQYCLIHATGQPEVVLQSRIIEFLQQACRWRDFWRMCHSWSAKPDHELVAPWTYPQPGWPSSASPLWIAAASNLQTITRSLLSQMDGDIEHSALYGALYYGHLPMLRLLIEGGADVNAKGGEYGTTLHAASYWGQEAAALLLIEAGAELDALGKEECGTPLQAASYAGHDAIAQLLVEKGADVNNPGRHRGSALHVAALNGHDMLARRFIEMGAGVNIATGYYATALQAAALRGHESVVRLLLEKGANVNTQGGPYGTALQAAAYEGHHGVVQLLIEKGANVNAQGGRYGSAVNAASYEGHEAIVRILIQKGADRGVCTNRGRRYRTVLGRRFGC</sequence>
<keyword evidence="6" id="KW-1185">Reference proteome</keyword>
<organism evidence="5 6">
    <name type="scientific">Mycena venus</name>
    <dbReference type="NCBI Taxonomy" id="2733690"/>
    <lineage>
        <taxon>Eukaryota</taxon>
        <taxon>Fungi</taxon>
        <taxon>Dikarya</taxon>
        <taxon>Basidiomycota</taxon>
        <taxon>Agaricomycotina</taxon>
        <taxon>Agaricomycetes</taxon>
        <taxon>Agaricomycetidae</taxon>
        <taxon>Agaricales</taxon>
        <taxon>Marasmiineae</taxon>
        <taxon>Mycenaceae</taxon>
        <taxon>Mycena</taxon>
    </lineage>
</organism>
<keyword evidence="1" id="KW-0677">Repeat</keyword>
<feature type="repeat" description="ANK" evidence="2">
    <location>
        <begin position="679"/>
        <end position="711"/>
    </location>
</feature>
<feature type="repeat" description="ANK" evidence="2">
    <location>
        <begin position="645"/>
        <end position="677"/>
    </location>
</feature>
<name>A0A8H6XVA5_9AGAR</name>
<dbReference type="Pfam" id="PF12796">
    <property type="entry name" value="Ank_2"/>
    <property type="match status" value="2"/>
</dbReference>
<dbReference type="EMBL" id="JACAZI010000012">
    <property type="protein sequence ID" value="KAF7347221.1"/>
    <property type="molecule type" value="Genomic_DNA"/>
</dbReference>
<dbReference type="SMART" id="SM00248">
    <property type="entry name" value="ANK"/>
    <property type="match status" value="7"/>
</dbReference>
<dbReference type="SUPFAM" id="SSF52540">
    <property type="entry name" value="P-loop containing nucleoside triphosphate hydrolases"/>
    <property type="match status" value="1"/>
</dbReference>
<evidence type="ECO:0000259" key="3">
    <source>
        <dbReference type="Pfam" id="PF22939"/>
    </source>
</evidence>
<reference evidence="5" key="1">
    <citation type="submission" date="2020-05" db="EMBL/GenBank/DDBJ databases">
        <title>Mycena genomes resolve the evolution of fungal bioluminescence.</title>
        <authorList>
            <person name="Tsai I.J."/>
        </authorList>
    </citation>
    <scope>NUCLEOTIDE SEQUENCE</scope>
    <source>
        <strain evidence="5">CCC161011</strain>
    </source>
</reference>
<dbReference type="SUPFAM" id="SSF48403">
    <property type="entry name" value="Ankyrin repeat"/>
    <property type="match status" value="1"/>
</dbReference>
<evidence type="ECO:0000313" key="6">
    <source>
        <dbReference type="Proteomes" id="UP000620124"/>
    </source>
</evidence>
<dbReference type="Pfam" id="PF24883">
    <property type="entry name" value="NPHP3_N"/>
    <property type="match status" value="1"/>
</dbReference>
<proteinExistence type="predicted"/>
<dbReference type="PROSITE" id="PS50088">
    <property type="entry name" value="ANK_REPEAT"/>
    <property type="match status" value="6"/>
</dbReference>
<dbReference type="Gene3D" id="1.25.40.20">
    <property type="entry name" value="Ankyrin repeat-containing domain"/>
    <property type="match status" value="1"/>
</dbReference>
<dbReference type="InterPro" id="IPR054471">
    <property type="entry name" value="GPIID_WHD"/>
</dbReference>
<evidence type="ECO:0000256" key="1">
    <source>
        <dbReference type="ARBA" id="ARBA00022737"/>
    </source>
</evidence>
<feature type="repeat" description="ANK" evidence="2">
    <location>
        <begin position="712"/>
        <end position="744"/>
    </location>
</feature>
<gene>
    <name evidence="5" type="ORF">MVEN_01477000</name>
</gene>
<dbReference type="PROSITE" id="PS50297">
    <property type="entry name" value="ANK_REP_REGION"/>
    <property type="match status" value="5"/>
</dbReference>
<dbReference type="PANTHER" id="PTHR10039:SF15">
    <property type="entry name" value="NACHT DOMAIN-CONTAINING PROTEIN"/>
    <property type="match status" value="1"/>
</dbReference>
<dbReference type="Pfam" id="PF13637">
    <property type="entry name" value="Ank_4"/>
    <property type="match status" value="1"/>
</dbReference>
<dbReference type="InterPro" id="IPR027417">
    <property type="entry name" value="P-loop_NTPase"/>
</dbReference>
<evidence type="ECO:0000259" key="4">
    <source>
        <dbReference type="Pfam" id="PF24883"/>
    </source>
</evidence>
<feature type="domain" description="GPI inositol-deacylase winged helix" evidence="3">
    <location>
        <begin position="397"/>
        <end position="472"/>
    </location>
</feature>
<feature type="repeat" description="ANK" evidence="2">
    <location>
        <begin position="781"/>
        <end position="810"/>
    </location>
</feature>